<evidence type="ECO:0000256" key="21">
    <source>
        <dbReference type="ARBA" id="ARBA00026106"/>
    </source>
</evidence>
<comment type="subunit">
    <text evidence="6">Homodimer.</text>
</comment>
<keyword evidence="27" id="KW-1185">Reference proteome</keyword>
<dbReference type="PANTHER" id="PTHR11751">
    <property type="entry name" value="ALANINE AMINOTRANSFERASE"/>
    <property type="match status" value="1"/>
</dbReference>
<comment type="catalytic activity">
    <reaction evidence="24">
        <text>L-alanine + 2-oxoglutarate = pyruvate + L-glutamate</text>
        <dbReference type="Rhea" id="RHEA:19453"/>
        <dbReference type="ChEBI" id="CHEBI:15361"/>
        <dbReference type="ChEBI" id="CHEBI:16810"/>
        <dbReference type="ChEBI" id="CHEBI:29985"/>
        <dbReference type="ChEBI" id="CHEBI:57972"/>
        <dbReference type="EC" id="2.6.1.2"/>
    </reaction>
</comment>
<dbReference type="Gene3D" id="3.40.640.10">
    <property type="entry name" value="Type I PLP-dependent aspartate aminotransferase-like (Major domain)"/>
    <property type="match status" value="1"/>
</dbReference>
<keyword evidence="15" id="KW-0378">Hydrolase</keyword>
<keyword evidence="11" id="KW-0032">Aminotransferase</keyword>
<dbReference type="GO" id="GO:0004177">
    <property type="term" value="F:aminopeptidase activity"/>
    <property type="evidence" value="ECO:0007669"/>
    <property type="project" value="UniProtKB-KW"/>
</dbReference>
<evidence type="ECO:0000256" key="9">
    <source>
        <dbReference type="ARBA" id="ARBA00022438"/>
    </source>
</evidence>
<dbReference type="SUPFAM" id="SSF53383">
    <property type="entry name" value="PLP-dependent transferases"/>
    <property type="match status" value="1"/>
</dbReference>
<evidence type="ECO:0000256" key="15">
    <source>
        <dbReference type="ARBA" id="ARBA00022801"/>
    </source>
</evidence>
<accession>A0A9Q0MT76</accession>
<dbReference type="GO" id="GO:0046872">
    <property type="term" value="F:metal ion binding"/>
    <property type="evidence" value="ECO:0007669"/>
    <property type="project" value="UniProtKB-KW"/>
</dbReference>
<evidence type="ECO:0000256" key="4">
    <source>
        <dbReference type="ARBA" id="ARBA00004496"/>
    </source>
</evidence>
<dbReference type="EC" id="3.4.14.4" evidence="7"/>
<dbReference type="InterPro" id="IPR015421">
    <property type="entry name" value="PyrdxlP-dep_Trfase_major"/>
</dbReference>
<keyword evidence="17" id="KW-0663">Pyridoxal phosphate</keyword>
<dbReference type="Gene3D" id="3.90.1150.10">
    <property type="entry name" value="Aspartate Aminotransferase, domain 1"/>
    <property type="match status" value="1"/>
</dbReference>
<dbReference type="EMBL" id="WJQU01000003">
    <property type="protein sequence ID" value="KAJ6637274.1"/>
    <property type="molecule type" value="Genomic_DNA"/>
</dbReference>
<evidence type="ECO:0000256" key="19">
    <source>
        <dbReference type="ARBA" id="ARBA00025708"/>
    </source>
</evidence>
<keyword evidence="16" id="KW-0862">Zinc</keyword>
<proteinExistence type="inferred from homology"/>
<dbReference type="AlphaFoldDB" id="A0A9Q0MT76"/>
<dbReference type="InterPro" id="IPR045088">
    <property type="entry name" value="ALAT1/2-like"/>
</dbReference>
<dbReference type="FunFam" id="3.30.540.30:FF:000008">
    <property type="entry name" value="Dipeptidyl peptidase 3"/>
    <property type="match status" value="1"/>
</dbReference>
<evidence type="ECO:0000256" key="16">
    <source>
        <dbReference type="ARBA" id="ARBA00022833"/>
    </source>
</evidence>
<dbReference type="OrthoDB" id="4694525at2759"/>
<evidence type="ECO:0000256" key="14">
    <source>
        <dbReference type="ARBA" id="ARBA00022723"/>
    </source>
</evidence>
<keyword evidence="10" id="KW-0963">Cytoplasm</keyword>
<keyword evidence="18" id="KW-0482">Metalloprotease</keyword>
<evidence type="ECO:0000313" key="27">
    <source>
        <dbReference type="Proteomes" id="UP001151699"/>
    </source>
</evidence>
<evidence type="ECO:0000256" key="1">
    <source>
        <dbReference type="ARBA" id="ARBA00001336"/>
    </source>
</evidence>
<comment type="pathway">
    <text evidence="19">Amino-acid degradation; L-alanine degradation via transaminase pathway; pyruvate from L-alanine: step 1/1.</text>
</comment>
<comment type="catalytic activity">
    <reaction evidence="1">
        <text>Release of an N-terminal dipeptide from a peptide comprising four or more residues, with broad specificity. Also acts on dipeptidyl 2-naphthylamides.</text>
        <dbReference type="EC" id="3.4.14.4"/>
    </reaction>
</comment>
<name>A0A9Q0MT76_9DIPT</name>
<comment type="caution">
    <text evidence="26">The sequence shown here is derived from an EMBL/GenBank/DDBJ whole genome shotgun (WGS) entry which is preliminary data.</text>
</comment>
<evidence type="ECO:0000256" key="6">
    <source>
        <dbReference type="ARBA" id="ARBA00011738"/>
    </source>
</evidence>
<evidence type="ECO:0000256" key="22">
    <source>
        <dbReference type="ARBA" id="ARBA00031288"/>
    </source>
</evidence>
<evidence type="ECO:0000256" key="23">
    <source>
        <dbReference type="ARBA" id="ARBA00032119"/>
    </source>
</evidence>
<dbReference type="GO" id="GO:0030170">
    <property type="term" value="F:pyridoxal phosphate binding"/>
    <property type="evidence" value="ECO:0007669"/>
    <property type="project" value="InterPro"/>
</dbReference>
<evidence type="ECO:0000259" key="25">
    <source>
        <dbReference type="Pfam" id="PF00155"/>
    </source>
</evidence>
<reference evidence="26" key="1">
    <citation type="submission" date="2022-07" db="EMBL/GenBank/DDBJ databases">
        <authorList>
            <person name="Trinca V."/>
            <person name="Uliana J.V.C."/>
            <person name="Torres T.T."/>
            <person name="Ward R.J."/>
            <person name="Monesi N."/>
        </authorList>
    </citation>
    <scope>NUCLEOTIDE SEQUENCE</scope>
    <source>
        <strain evidence="26">HSMRA1968</strain>
        <tissue evidence="26">Whole embryos</tissue>
    </source>
</reference>
<dbReference type="GO" id="GO:0005737">
    <property type="term" value="C:cytoplasm"/>
    <property type="evidence" value="ECO:0007669"/>
    <property type="project" value="UniProtKB-SubCell"/>
</dbReference>
<evidence type="ECO:0000256" key="17">
    <source>
        <dbReference type="ARBA" id="ARBA00022898"/>
    </source>
</evidence>
<feature type="domain" description="Aminotransferase class I/classII large" evidence="25">
    <location>
        <begin position="149"/>
        <end position="506"/>
    </location>
</feature>
<dbReference type="FunFam" id="3.30.540.30:FF:000002">
    <property type="entry name" value="Dipeptidyl peptidase 3"/>
    <property type="match status" value="1"/>
</dbReference>
<dbReference type="GO" id="GO:0004021">
    <property type="term" value="F:L-alanine:2-oxoglutarate aminotransferase activity"/>
    <property type="evidence" value="ECO:0007669"/>
    <property type="project" value="UniProtKB-EC"/>
</dbReference>
<comment type="similarity">
    <text evidence="5">Belongs to the peptidase M49 family.</text>
</comment>
<dbReference type="InterPro" id="IPR039461">
    <property type="entry name" value="Peptidase_M49"/>
</dbReference>
<protein>
    <recommendedName>
        <fullName evidence="8">Dipeptidyl peptidase 3</fullName>
        <ecNumber evidence="21">2.6.1.2</ecNumber>
        <ecNumber evidence="7">3.4.14.4</ecNumber>
    </recommendedName>
    <alternativeName>
        <fullName evidence="22">Dipeptidyl aminopeptidase III</fullName>
    </alternativeName>
    <alternativeName>
        <fullName evidence="23">Dipeptidyl peptidase III</fullName>
    </alternativeName>
</protein>
<dbReference type="FunFam" id="3.40.640.10:FF:000012">
    <property type="entry name" value="alanine aminotransferase 2"/>
    <property type="match status" value="1"/>
</dbReference>
<dbReference type="PANTHER" id="PTHR11751:SF29">
    <property type="entry name" value="ALANINE TRANSAMINASE"/>
    <property type="match status" value="1"/>
</dbReference>
<evidence type="ECO:0000256" key="12">
    <source>
        <dbReference type="ARBA" id="ARBA00022670"/>
    </source>
</evidence>
<keyword evidence="13" id="KW-0808">Transferase</keyword>
<dbReference type="Proteomes" id="UP001151699">
    <property type="component" value="Chromosome X"/>
</dbReference>
<evidence type="ECO:0000256" key="11">
    <source>
        <dbReference type="ARBA" id="ARBA00022576"/>
    </source>
</evidence>
<evidence type="ECO:0000256" key="10">
    <source>
        <dbReference type="ARBA" id="ARBA00022490"/>
    </source>
</evidence>
<evidence type="ECO:0000256" key="3">
    <source>
        <dbReference type="ARBA" id="ARBA00001947"/>
    </source>
</evidence>
<sequence>MTTSRVLLASQRSGGCLNNIIKRVIVSGNLNFALINQQQQSQTMATSAKRKLITLESMNPNMIKMEYAVRGPLVIRAAEIEKELKAGAKKPFKSVIRANIGDCHAMGQPYITFLRDVLALVVDPTNFKEAKYPEDAKQRARTILDGCGGGSVGAYSDSAGIECIRRHAAEYIAKRDGGIPSRYEDIYLCAGASQSIKAVMNLLNLKIDGLNSGIMVPIPQYPLYSATIAEYGMYQIEYYLDESNKWSLDIPELERSLAEVKGKCKPRAMVVINPGNPTGQVLTRDNITKIIKFAYENSLFIFADEVYQDNIYDKDSQFHSFKKVLMEMGEPYNKMELASFMSCSKGYMGECGIRGGYCELINLDPEVRAMFQKSLSAQLCPTTIGQATIDCVVNPPKPGEPSYEQFIKEKNAVLQALKERADLVSKTLNSFEGFSCNPVMGAMYAFPQIKLPPKAIEAAKKEGKAADVFYAFKLLEATGICIVAGSGFGQRPGTYHFRTTILPQTDLLKEMLNKFQAFHKQFMAEFKVSSVMADKKHFILPNTQPIAELECKQAFDNLTETEKLYAHYLSKASWYGGLIATIQTSPEAPLIFSLLQRIFHAEPIDDLKTKVLAAEISEDAFTAFLVYACGFFGNAGNYKGMGDSKIVPNLDEEQFRKIVFSSKAYADDKDRIETLLTRCQKHIFLLNDRTKNLGLCPEGVTTYFSDNCTVEDSNLINDWMKSKKMEGYICRTFKSIEDGVTTYDIKLASVNEGDAEGITIPSEQYKGCTFKVTRGDYSKLLRLVNENLTAAQKYVSNENQRSMIAHYVNSFNEGSLKEHKEGSRFWIKDKGPVVETYIGFIETYRDPAGVRGEFEGFVAMVNKEMSAKFGILVENAEHFITLLPWGKDFEKNTYLKPDFTSLEVVTFAGSGVPAGINIPNYDEIRQDEGFKNVSLGNVLSVRNQSEVIPFLTESDQVLLKKYKVTSFEVQVGLHELLGHGSGKLFRMEEDGSFNFDRATVVNPLNGKLIDSWYETGENYDSKFGRIGSSYEECRAEVVGLYLSLNRDILRIFGHTDESEVENIIYVNWLQLIWAGMGAAMELYNPTTKVWLQAHMQARFVIMKVLLEAGEGLVTVVESEEGKNLLLTVDRTKIETVGKEALRKFLLKLQVYKTTADIKAATEMYNHYSEVNEDGPHPWAKWRDIVLLHKRPRVILVQSNTLTEGEKAVLKSYEPNFNGYIQSWIDRFPEIAINNVLEEIWDHDKVYFPNLIGQN</sequence>
<comment type="cofactor">
    <cofactor evidence="2">
        <name>pyridoxal 5'-phosphate</name>
        <dbReference type="ChEBI" id="CHEBI:597326"/>
    </cofactor>
</comment>
<dbReference type="GO" id="GO:0006508">
    <property type="term" value="P:proteolysis"/>
    <property type="evidence" value="ECO:0007669"/>
    <property type="project" value="UniProtKB-KW"/>
</dbReference>
<gene>
    <name evidence="26" type="primary">DppIII</name>
    <name evidence="26" type="ORF">Bhyg_10004</name>
</gene>
<keyword evidence="9" id="KW-0031">Aminopeptidase</keyword>
<evidence type="ECO:0000256" key="2">
    <source>
        <dbReference type="ARBA" id="ARBA00001933"/>
    </source>
</evidence>
<keyword evidence="14" id="KW-0479">Metal-binding</keyword>
<organism evidence="26 27">
    <name type="scientific">Pseudolycoriella hygida</name>
    <dbReference type="NCBI Taxonomy" id="35572"/>
    <lineage>
        <taxon>Eukaryota</taxon>
        <taxon>Metazoa</taxon>
        <taxon>Ecdysozoa</taxon>
        <taxon>Arthropoda</taxon>
        <taxon>Hexapoda</taxon>
        <taxon>Insecta</taxon>
        <taxon>Pterygota</taxon>
        <taxon>Neoptera</taxon>
        <taxon>Endopterygota</taxon>
        <taxon>Diptera</taxon>
        <taxon>Nematocera</taxon>
        <taxon>Sciaroidea</taxon>
        <taxon>Sciaridae</taxon>
        <taxon>Pseudolycoriella</taxon>
    </lineage>
</organism>
<dbReference type="InterPro" id="IPR015422">
    <property type="entry name" value="PyrdxlP-dep_Trfase_small"/>
</dbReference>
<dbReference type="EC" id="2.6.1.2" evidence="21"/>
<keyword evidence="12" id="KW-0645">Protease</keyword>
<dbReference type="InterPro" id="IPR004839">
    <property type="entry name" value="Aminotransferase_I/II_large"/>
</dbReference>
<dbReference type="GO" id="GO:0008237">
    <property type="term" value="F:metallopeptidase activity"/>
    <property type="evidence" value="ECO:0007669"/>
    <property type="project" value="UniProtKB-KW"/>
</dbReference>
<evidence type="ECO:0000256" key="20">
    <source>
        <dbReference type="ARBA" id="ARBA00025785"/>
    </source>
</evidence>
<evidence type="ECO:0000256" key="18">
    <source>
        <dbReference type="ARBA" id="ARBA00023049"/>
    </source>
</evidence>
<dbReference type="Pfam" id="PF00155">
    <property type="entry name" value="Aminotran_1_2"/>
    <property type="match status" value="1"/>
</dbReference>
<dbReference type="Gene3D" id="3.30.540.30">
    <property type="match status" value="3"/>
</dbReference>
<evidence type="ECO:0000256" key="24">
    <source>
        <dbReference type="ARBA" id="ARBA00047412"/>
    </source>
</evidence>
<evidence type="ECO:0000256" key="13">
    <source>
        <dbReference type="ARBA" id="ARBA00022679"/>
    </source>
</evidence>
<dbReference type="FunFam" id="3.30.540.30:FF:000001">
    <property type="entry name" value="Dipeptidyl peptidase 3"/>
    <property type="match status" value="1"/>
</dbReference>
<dbReference type="CDD" id="cd00609">
    <property type="entry name" value="AAT_like"/>
    <property type="match status" value="1"/>
</dbReference>
<dbReference type="InterPro" id="IPR015424">
    <property type="entry name" value="PyrdxlP-dep_Trfase"/>
</dbReference>
<evidence type="ECO:0000256" key="5">
    <source>
        <dbReference type="ARBA" id="ARBA00010200"/>
    </source>
</evidence>
<dbReference type="GO" id="GO:0008239">
    <property type="term" value="F:dipeptidyl-peptidase activity"/>
    <property type="evidence" value="ECO:0007669"/>
    <property type="project" value="UniProtKB-EC"/>
</dbReference>
<comment type="subcellular location">
    <subcellularLocation>
        <location evidence="4">Cytoplasm</location>
    </subcellularLocation>
</comment>
<evidence type="ECO:0000313" key="26">
    <source>
        <dbReference type="EMBL" id="KAJ6637274.1"/>
    </source>
</evidence>
<evidence type="ECO:0000256" key="8">
    <source>
        <dbReference type="ARBA" id="ARBA00014713"/>
    </source>
</evidence>
<dbReference type="Pfam" id="PF03571">
    <property type="entry name" value="Peptidase_M49"/>
    <property type="match status" value="1"/>
</dbReference>
<dbReference type="Gene3D" id="1.10.287.1970">
    <property type="match status" value="1"/>
</dbReference>
<evidence type="ECO:0000256" key="7">
    <source>
        <dbReference type="ARBA" id="ARBA00012063"/>
    </source>
</evidence>
<dbReference type="FunFam" id="3.90.1150.10:FF:000010">
    <property type="entry name" value="Alanine aminotransferase 2"/>
    <property type="match status" value="1"/>
</dbReference>
<comment type="similarity">
    <text evidence="20">Belongs to the class-I pyridoxal-phosphate-dependent aminotransferase family. Alanine aminotransferase subfamily.</text>
</comment>
<comment type="cofactor">
    <cofactor evidence="3">
        <name>Zn(2+)</name>
        <dbReference type="ChEBI" id="CHEBI:29105"/>
    </cofactor>
</comment>